<evidence type="ECO:0000313" key="3">
    <source>
        <dbReference type="EMBL" id="QOR62779.1"/>
    </source>
</evidence>
<dbReference type="AlphaFoldDB" id="A0A7M1S7U1"/>
<feature type="domain" description="Thioredoxin-like fold" evidence="2">
    <location>
        <begin position="41"/>
        <end position="125"/>
    </location>
</feature>
<evidence type="ECO:0000313" key="4">
    <source>
        <dbReference type="Proteomes" id="UP000595074"/>
    </source>
</evidence>
<dbReference type="InterPro" id="IPR036249">
    <property type="entry name" value="Thioredoxin-like_sf"/>
</dbReference>
<dbReference type="Pfam" id="PF13098">
    <property type="entry name" value="Thioredoxin_2"/>
    <property type="match status" value="1"/>
</dbReference>
<dbReference type="EMBL" id="CP063164">
    <property type="protein sequence ID" value="QOR62779.1"/>
    <property type="molecule type" value="Genomic_DNA"/>
</dbReference>
<keyword evidence="4" id="KW-1185">Reference proteome</keyword>
<evidence type="ECO:0000259" key="2">
    <source>
        <dbReference type="Pfam" id="PF13098"/>
    </source>
</evidence>
<feature type="signal peptide" evidence="1">
    <location>
        <begin position="1"/>
        <end position="19"/>
    </location>
</feature>
<dbReference type="SUPFAM" id="SSF52833">
    <property type="entry name" value="Thioredoxin-like"/>
    <property type="match status" value="1"/>
</dbReference>
<feature type="chain" id="PRO_5029511685" evidence="1">
    <location>
        <begin position="20"/>
        <end position="137"/>
    </location>
</feature>
<evidence type="ECO:0000256" key="1">
    <source>
        <dbReference type="SAM" id="SignalP"/>
    </source>
</evidence>
<name>A0A7M1S7U1_9BACT</name>
<gene>
    <name evidence="3" type="ORF">IMZ28_04720</name>
</gene>
<accession>A0A7M1S7U1</accession>
<dbReference type="KEGG" id="sinu:IMZ28_04720"/>
<dbReference type="InterPro" id="IPR012336">
    <property type="entry name" value="Thioredoxin-like_fold"/>
</dbReference>
<proteinExistence type="predicted"/>
<reference evidence="3 4" key="1">
    <citation type="submission" date="2020-10" db="EMBL/GenBank/DDBJ databases">
        <title>The genome of sulfurovum sp.</title>
        <authorList>
            <person name="Xie S."/>
            <person name="Shao Z."/>
            <person name="Jiang L."/>
        </authorList>
    </citation>
    <scope>NUCLEOTIDE SEQUENCE [LARGE SCALE GENOMIC DNA]</scope>
    <source>
        <strain evidence="3 4">ST-419</strain>
    </source>
</reference>
<sequence>MKIIIMFLMILGNLMAVTAEDAAWLLNAQTDLDKAFEKAKKEKKKVVLLVVVKDGCNWCDLMVHETLTDPDIQSRLGEAVTVVVDIHRELPEAFRADLTPTIFFIDAERQKSILKEVGYVKKGSFLIDIVTAFDNID</sequence>
<dbReference type="Proteomes" id="UP000595074">
    <property type="component" value="Chromosome"/>
</dbReference>
<organism evidence="3 4">
    <name type="scientific">Sulfurovum indicum</name>
    <dbReference type="NCBI Taxonomy" id="2779528"/>
    <lineage>
        <taxon>Bacteria</taxon>
        <taxon>Pseudomonadati</taxon>
        <taxon>Campylobacterota</taxon>
        <taxon>Epsilonproteobacteria</taxon>
        <taxon>Campylobacterales</taxon>
        <taxon>Sulfurovaceae</taxon>
        <taxon>Sulfurovum</taxon>
    </lineage>
</organism>
<dbReference type="Gene3D" id="3.40.30.10">
    <property type="entry name" value="Glutaredoxin"/>
    <property type="match status" value="1"/>
</dbReference>
<protein>
    <submittedName>
        <fullName evidence="3">Thioredoxin fold domain-containing protein</fullName>
    </submittedName>
</protein>
<keyword evidence="1" id="KW-0732">Signal</keyword>
<dbReference type="RefSeq" id="WP_197549598.1">
    <property type="nucleotide sequence ID" value="NZ_CP063164.1"/>
</dbReference>